<accession>A0AAE0ZL52</accession>
<sequence>MYASNSIENTGLLWILREHHQSCVKICDARAPVNFGSNGCVHTSDDSWHVGLGHAVIEYTTAKEEILDSITKLNYKHGEEVGFDYPTVNTERR</sequence>
<name>A0AAE0ZL52_9GAST</name>
<dbReference type="EMBL" id="JAWDGP010003764">
    <property type="protein sequence ID" value="KAK3771205.1"/>
    <property type="molecule type" value="Genomic_DNA"/>
</dbReference>
<dbReference type="Proteomes" id="UP001283361">
    <property type="component" value="Unassembled WGS sequence"/>
</dbReference>
<gene>
    <name evidence="1" type="ORF">RRG08_053351</name>
</gene>
<proteinExistence type="predicted"/>
<protein>
    <submittedName>
        <fullName evidence="1">Uncharacterized protein</fullName>
    </submittedName>
</protein>
<evidence type="ECO:0000313" key="2">
    <source>
        <dbReference type="Proteomes" id="UP001283361"/>
    </source>
</evidence>
<evidence type="ECO:0000313" key="1">
    <source>
        <dbReference type="EMBL" id="KAK3771205.1"/>
    </source>
</evidence>
<comment type="caution">
    <text evidence="1">The sequence shown here is derived from an EMBL/GenBank/DDBJ whole genome shotgun (WGS) entry which is preliminary data.</text>
</comment>
<organism evidence="1 2">
    <name type="scientific">Elysia crispata</name>
    <name type="common">lettuce slug</name>
    <dbReference type="NCBI Taxonomy" id="231223"/>
    <lineage>
        <taxon>Eukaryota</taxon>
        <taxon>Metazoa</taxon>
        <taxon>Spiralia</taxon>
        <taxon>Lophotrochozoa</taxon>
        <taxon>Mollusca</taxon>
        <taxon>Gastropoda</taxon>
        <taxon>Heterobranchia</taxon>
        <taxon>Euthyneura</taxon>
        <taxon>Panpulmonata</taxon>
        <taxon>Sacoglossa</taxon>
        <taxon>Placobranchoidea</taxon>
        <taxon>Plakobranchidae</taxon>
        <taxon>Elysia</taxon>
    </lineage>
</organism>
<reference evidence="1" key="1">
    <citation type="journal article" date="2023" name="G3 (Bethesda)">
        <title>A reference genome for the long-term kleptoplast-retaining sea slug Elysia crispata morphotype clarki.</title>
        <authorList>
            <person name="Eastman K.E."/>
            <person name="Pendleton A.L."/>
            <person name="Shaikh M.A."/>
            <person name="Suttiyut T."/>
            <person name="Ogas R."/>
            <person name="Tomko P."/>
            <person name="Gavelis G."/>
            <person name="Widhalm J.R."/>
            <person name="Wisecaver J.H."/>
        </authorList>
    </citation>
    <scope>NUCLEOTIDE SEQUENCE</scope>
    <source>
        <strain evidence="1">ECLA1</strain>
    </source>
</reference>
<keyword evidence="2" id="KW-1185">Reference proteome</keyword>
<dbReference type="AlphaFoldDB" id="A0AAE0ZL52"/>